<dbReference type="InterPro" id="IPR014756">
    <property type="entry name" value="Ig_E-set"/>
</dbReference>
<keyword evidence="6" id="KW-0812">Transmembrane</keyword>
<feature type="compositionally biased region" description="Low complexity" evidence="5">
    <location>
        <begin position="177"/>
        <end position="215"/>
    </location>
</feature>
<comment type="subcellular location">
    <subcellularLocation>
        <location evidence="1">Cell envelope</location>
    </subcellularLocation>
</comment>
<dbReference type="SUPFAM" id="SSF81296">
    <property type="entry name" value="E set domains"/>
    <property type="match status" value="1"/>
</dbReference>
<dbReference type="RefSeq" id="WP_368497971.1">
    <property type="nucleotide sequence ID" value="NZ_CP162511.1"/>
</dbReference>
<dbReference type="InterPro" id="IPR006311">
    <property type="entry name" value="TAT_signal"/>
</dbReference>
<evidence type="ECO:0000256" key="2">
    <source>
        <dbReference type="ARBA" id="ARBA00022723"/>
    </source>
</evidence>
<protein>
    <submittedName>
        <fullName evidence="8">Copper resistance protein CopC</fullName>
    </submittedName>
</protein>
<feature type="compositionally biased region" description="Basic and acidic residues" evidence="5">
    <location>
        <begin position="12"/>
        <end position="22"/>
    </location>
</feature>
<evidence type="ECO:0000256" key="6">
    <source>
        <dbReference type="SAM" id="Phobius"/>
    </source>
</evidence>
<dbReference type="GO" id="GO:0005886">
    <property type="term" value="C:plasma membrane"/>
    <property type="evidence" value="ECO:0007669"/>
    <property type="project" value="TreeGrafter"/>
</dbReference>
<dbReference type="InterPro" id="IPR032694">
    <property type="entry name" value="CopC/D"/>
</dbReference>
<evidence type="ECO:0000256" key="1">
    <source>
        <dbReference type="ARBA" id="ARBA00004196"/>
    </source>
</evidence>
<dbReference type="GO" id="GO:0042597">
    <property type="term" value="C:periplasmic space"/>
    <property type="evidence" value="ECO:0007669"/>
    <property type="project" value="InterPro"/>
</dbReference>
<reference evidence="8" key="1">
    <citation type="submission" date="2024-05" db="EMBL/GenBank/DDBJ databases">
        <title>Herbiconiux sp. A18JL235.</title>
        <authorList>
            <person name="Zhang G."/>
        </authorList>
    </citation>
    <scope>NUCLEOTIDE SEQUENCE</scope>
    <source>
        <strain evidence="8">A18JL235</strain>
    </source>
</reference>
<sequence>MSVTTTSTARGGRPDAVRRARGARRDLARRRVLLVAALSAAAAVVTSVLGLGWGAGFVGGVAPASAHDFLVSTSPAADTTVTDPLAEVSLTFNEPPLTDLQAGIAVEVRDATGATASGALTIVNATLSVPFTPTATGGYTVVWQTVSSDGHPVSGEYGFDYQGPVSAGGESTGGQPAGPSTAASESPAAGEGATSPASPAASAPASETPAAGAASNGAGDRGGVQLPLVLAAAVGSLLVVGAVVVGIVLTMRRRRA</sequence>
<dbReference type="GO" id="GO:0005507">
    <property type="term" value="F:copper ion binding"/>
    <property type="evidence" value="ECO:0007669"/>
    <property type="project" value="InterPro"/>
</dbReference>
<evidence type="ECO:0000259" key="7">
    <source>
        <dbReference type="Pfam" id="PF04234"/>
    </source>
</evidence>
<organism evidence="8">
    <name type="scientific">Herbiconiux sp. A18JL235</name>
    <dbReference type="NCBI Taxonomy" id="3152363"/>
    <lineage>
        <taxon>Bacteria</taxon>
        <taxon>Bacillati</taxon>
        <taxon>Actinomycetota</taxon>
        <taxon>Actinomycetes</taxon>
        <taxon>Micrococcales</taxon>
        <taxon>Microbacteriaceae</taxon>
        <taxon>Herbiconiux</taxon>
    </lineage>
</organism>
<dbReference type="PANTHER" id="PTHR34820:SF4">
    <property type="entry name" value="INNER MEMBRANE PROTEIN YEBZ"/>
    <property type="match status" value="1"/>
</dbReference>
<feature type="transmembrane region" description="Helical" evidence="6">
    <location>
        <begin position="32"/>
        <end position="53"/>
    </location>
</feature>
<feature type="transmembrane region" description="Helical" evidence="6">
    <location>
        <begin position="228"/>
        <end position="251"/>
    </location>
</feature>
<evidence type="ECO:0000313" key="8">
    <source>
        <dbReference type="EMBL" id="XDI05589.1"/>
    </source>
</evidence>
<dbReference type="InterPro" id="IPR014755">
    <property type="entry name" value="Cu-Rt/internalin_Ig-like"/>
</dbReference>
<feature type="domain" description="CopC" evidence="7">
    <location>
        <begin position="67"/>
        <end position="160"/>
    </location>
</feature>
<name>A0AB39BH75_9MICO</name>
<evidence type="ECO:0000256" key="3">
    <source>
        <dbReference type="ARBA" id="ARBA00022729"/>
    </source>
</evidence>
<dbReference type="Gene3D" id="2.60.40.1220">
    <property type="match status" value="1"/>
</dbReference>
<keyword evidence="2" id="KW-0479">Metal-binding</keyword>
<gene>
    <name evidence="8" type="ORF">ABFY20_00435</name>
</gene>
<feature type="region of interest" description="Disordered" evidence="5">
    <location>
        <begin position="1"/>
        <end position="22"/>
    </location>
</feature>
<dbReference type="Pfam" id="PF04234">
    <property type="entry name" value="CopC"/>
    <property type="match status" value="1"/>
</dbReference>
<dbReference type="GO" id="GO:0046688">
    <property type="term" value="P:response to copper ion"/>
    <property type="evidence" value="ECO:0007669"/>
    <property type="project" value="InterPro"/>
</dbReference>
<dbReference type="AlphaFoldDB" id="A0AB39BH75"/>
<dbReference type="InterPro" id="IPR007348">
    <property type="entry name" value="CopC_dom"/>
</dbReference>
<dbReference type="GO" id="GO:0006825">
    <property type="term" value="P:copper ion transport"/>
    <property type="evidence" value="ECO:0007669"/>
    <property type="project" value="InterPro"/>
</dbReference>
<keyword evidence="4" id="KW-0186">Copper</keyword>
<evidence type="ECO:0000256" key="5">
    <source>
        <dbReference type="SAM" id="MobiDB-lite"/>
    </source>
</evidence>
<dbReference type="GO" id="GO:0030313">
    <property type="term" value="C:cell envelope"/>
    <property type="evidence" value="ECO:0007669"/>
    <property type="project" value="UniProtKB-SubCell"/>
</dbReference>
<proteinExistence type="predicted"/>
<keyword evidence="6" id="KW-1133">Transmembrane helix</keyword>
<dbReference type="PANTHER" id="PTHR34820">
    <property type="entry name" value="INNER MEMBRANE PROTEIN YEBZ"/>
    <property type="match status" value="1"/>
</dbReference>
<feature type="region of interest" description="Disordered" evidence="5">
    <location>
        <begin position="154"/>
        <end position="217"/>
    </location>
</feature>
<evidence type="ECO:0000256" key="4">
    <source>
        <dbReference type="ARBA" id="ARBA00023008"/>
    </source>
</evidence>
<keyword evidence="6" id="KW-0472">Membrane</keyword>
<accession>A0AB39BH75</accession>
<dbReference type="PROSITE" id="PS51318">
    <property type="entry name" value="TAT"/>
    <property type="match status" value="1"/>
</dbReference>
<dbReference type="EMBL" id="CP162511">
    <property type="protein sequence ID" value="XDI05589.1"/>
    <property type="molecule type" value="Genomic_DNA"/>
</dbReference>
<keyword evidence="3" id="KW-0732">Signal</keyword>